<dbReference type="NCBIfam" id="TIGR01907">
    <property type="entry name" value="casE_Cse3"/>
    <property type="match status" value="1"/>
</dbReference>
<organism evidence="1 2">
    <name type="scientific">Chlorobaculum limnaeum</name>
    <dbReference type="NCBI Taxonomy" id="274537"/>
    <lineage>
        <taxon>Bacteria</taxon>
        <taxon>Pseudomonadati</taxon>
        <taxon>Chlorobiota</taxon>
        <taxon>Chlorobiia</taxon>
        <taxon>Chlorobiales</taxon>
        <taxon>Chlorobiaceae</taxon>
        <taxon>Chlorobaculum</taxon>
    </lineage>
</organism>
<dbReference type="SUPFAM" id="SSF117987">
    <property type="entry name" value="CRISPR-associated protein"/>
    <property type="match status" value="1"/>
</dbReference>
<dbReference type="InterPro" id="IPR010179">
    <property type="entry name" value="CRISPR-assoc_prot_Cse3"/>
</dbReference>
<dbReference type="Gene3D" id="3.30.70.1210">
    <property type="entry name" value="Crispr-associated protein, domain 2"/>
    <property type="match status" value="1"/>
</dbReference>
<protein>
    <submittedName>
        <fullName evidence="1">Type I-E CRISPR-associated protein Cas6/Cse3/CasE</fullName>
    </submittedName>
</protein>
<evidence type="ECO:0000313" key="2">
    <source>
        <dbReference type="Proteomes" id="UP000095185"/>
    </source>
</evidence>
<dbReference type="EMBL" id="CP017305">
    <property type="protein sequence ID" value="AOS84549.1"/>
    <property type="molecule type" value="Genomic_DNA"/>
</dbReference>
<dbReference type="SMART" id="SM01101">
    <property type="entry name" value="CRISPR_assoc"/>
    <property type="match status" value="1"/>
</dbReference>
<keyword evidence="2" id="KW-1185">Reference proteome</keyword>
<evidence type="ECO:0000313" key="1">
    <source>
        <dbReference type="EMBL" id="AOS84549.1"/>
    </source>
</evidence>
<gene>
    <name evidence="1" type="ORF">BIU88_10630</name>
</gene>
<dbReference type="Proteomes" id="UP000095185">
    <property type="component" value="Chromosome"/>
</dbReference>
<proteinExistence type="predicted"/>
<dbReference type="AlphaFoldDB" id="A0A1D8D9E7"/>
<dbReference type="KEGG" id="clz:BIU88_10630"/>
<sequence length="209" mass="23581">MIATILTLSRKDVNALRITDSYSLHRVVYSLFEDVRSEAEKRSSVPSGFLFADKGGDAKGRQILILSDRPPLPPAHGELVSRPVPEEFLQHRFYKFEVTLNPTRKENKSGRRIPIKTREEVAAWFGSKSLESWGFSVDPARLDVRMLPVMQFSKQGDRPVTHGAASVSGMLRVENRDLFIESFRKGIGRGRAFGFGLLQIEPLKDDSNH</sequence>
<dbReference type="OrthoDB" id="9795689at2"/>
<dbReference type="STRING" id="274537.BIU88_10630"/>
<reference evidence="1" key="1">
    <citation type="submission" date="2016-09" db="EMBL/GenBank/DDBJ databases">
        <title>Genome sequence of Chlorobaculum limnaeum.</title>
        <authorList>
            <person name="Liu Z."/>
            <person name="Tank M."/>
            <person name="Bryant D.A."/>
        </authorList>
    </citation>
    <scope>NUCLEOTIDE SEQUENCE [LARGE SCALE GENOMIC DNA]</scope>
    <source>
        <strain evidence="1">DSM 1677</strain>
    </source>
</reference>
<name>A0A1D8D9E7_CHLLM</name>
<dbReference type="RefSeq" id="WP_069810741.1">
    <property type="nucleotide sequence ID" value="NZ_CP017305.1"/>
</dbReference>
<dbReference type="Pfam" id="PF08798">
    <property type="entry name" value="CRISPR_assoc"/>
    <property type="match status" value="1"/>
</dbReference>
<dbReference type="Gene3D" id="3.30.70.1200">
    <property type="entry name" value="Crispr-associated protein, domain 1"/>
    <property type="match status" value="1"/>
</dbReference>
<dbReference type="CDD" id="cd09664">
    <property type="entry name" value="Cas6_I-E"/>
    <property type="match status" value="1"/>
</dbReference>
<accession>A0A1D8D9E7</accession>